<proteinExistence type="predicted"/>
<protein>
    <submittedName>
        <fullName evidence="1">Uncharacterized protein</fullName>
    </submittedName>
</protein>
<accession>A0A8S5PHS3</accession>
<name>A0A8S5PHS3_9CAUD</name>
<evidence type="ECO:0000313" key="1">
    <source>
        <dbReference type="EMBL" id="DAE06482.1"/>
    </source>
</evidence>
<sequence length="66" mass="7666">MIDTIKIECLYADCDIRCDICGCTIPKFHPYVKDVKRWNGQIVERNTHEICLIDSAAPHPHRLINE</sequence>
<dbReference type="EMBL" id="BK015438">
    <property type="protein sequence ID" value="DAE06482.1"/>
    <property type="molecule type" value="Genomic_DNA"/>
</dbReference>
<reference evidence="1" key="1">
    <citation type="journal article" date="2021" name="Proc. Natl. Acad. Sci. U.S.A.">
        <title>A Catalog of Tens of Thousands of Viruses from Human Metagenomes Reveals Hidden Associations with Chronic Diseases.</title>
        <authorList>
            <person name="Tisza M.J."/>
            <person name="Buck C.B."/>
        </authorList>
    </citation>
    <scope>NUCLEOTIDE SEQUENCE</scope>
    <source>
        <strain evidence="1">CtmP19</strain>
    </source>
</reference>
<organism evidence="1">
    <name type="scientific">Siphoviridae sp. ctmP19</name>
    <dbReference type="NCBI Taxonomy" id="2825651"/>
    <lineage>
        <taxon>Viruses</taxon>
        <taxon>Duplodnaviria</taxon>
        <taxon>Heunggongvirae</taxon>
        <taxon>Uroviricota</taxon>
        <taxon>Caudoviricetes</taxon>
    </lineage>
</organism>